<dbReference type="Pfam" id="PF08378">
    <property type="entry name" value="NERD"/>
    <property type="match status" value="1"/>
</dbReference>
<protein>
    <submittedName>
        <fullName evidence="3">ATP-binding domain-containing protein</fullName>
    </submittedName>
</protein>
<dbReference type="GO" id="GO:0005524">
    <property type="term" value="F:ATP binding"/>
    <property type="evidence" value="ECO:0007669"/>
    <property type="project" value="UniProtKB-KW"/>
</dbReference>
<feature type="domain" description="UvrD-like helicase C-terminal" evidence="2">
    <location>
        <begin position="637"/>
        <end position="687"/>
    </location>
</feature>
<dbReference type="InterPro" id="IPR027417">
    <property type="entry name" value="P-loop_NTPase"/>
</dbReference>
<dbReference type="PANTHER" id="PTHR11070">
    <property type="entry name" value="UVRD / RECB / PCRA DNA HELICASE FAMILY MEMBER"/>
    <property type="match status" value="1"/>
</dbReference>
<dbReference type="Proteomes" id="UP000729701">
    <property type="component" value="Unassembled WGS sequence"/>
</dbReference>
<dbReference type="Pfam" id="PF13538">
    <property type="entry name" value="UvrD_C_2"/>
    <property type="match status" value="1"/>
</dbReference>
<dbReference type="Gene3D" id="3.40.50.300">
    <property type="entry name" value="P-loop containing nucleotide triphosphate hydrolases"/>
    <property type="match status" value="2"/>
</dbReference>
<gene>
    <name evidence="3" type="ORF">KME60_25835</name>
</gene>
<reference evidence="3" key="2">
    <citation type="journal article" date="2022" name="Microbiol. Resour. Announc.">
        <title>Metagenome Sequencing to Explore Phylogenomics of Terrestrial Cyanobacteria.</title>
        <authorList>
            <person name="Ward R.D."/>
            <person name="Stajich J.E."/>
            <person name="Johansen J.R."/>
            <person name="Huntemann M."/>
            <person name="Clum A."/>
            <person name="Foster B."/>
            <person name="Foster B."/>
            <person name="Roux S."/>
            <person name="Palaniappan K."/>
            <person name="Varghese N."/>
            <person name="Mukherjee S."/>
            <person name="Reddy T.B.K."/>
            <person name="Daum C."/>
            <person name="Copeland A."/>
            <person name="Chen I.A."/>
            <person name="Ivanova N.N."/>
            <person name="Kyrpides N.C."/>
            <person name="Shapiro N."/>
            <person name="Eloe-Fadrosh E.A."/>
            <person name="Pietrasiak N."/>
        </authorList>
    </citation>
    <scope>NUCLEOTIDE SEQUENCE</scope>
    <source>
        <strain evidence="3">GSE-NOS-MK-12-04C</strain>
    </source>
</reference>
<accession>A0A951QQT9</accession>
<keyword evidence="3" id="KW-0067">ATP-binding</keyword>
<keyword evidence="3" id="KW-0547">Nucleotide-binding</keyword>
<proteinExistence type="predicted"/>
<feature type="domain" description="NERD" evidence="1">
    <location>
        <begin position="23"/>
        <end position="126"/>
    </location>
</feature>
<dbReference type="InterPro" id="IPR000212">
    <property type="entry name" value="DNA_helicase_UvrD/REP"/>
</dbReference>
<dbReference type="GO" id="GO:0003677">
    <property type="term" value="F:DNA binding"/>
    <property type="evidence" value="ECO:0007669"/>
    <property type="project" value="InterPro"/>
</dbReference>
<organism evidence="3 4">
    <name type="scientific">Cyanomargarita calcarea GSE-NOS-MK-12-04C</name>
    <dbReference type="NCBI Taxonomy" id="2839659"/>
    <lineage>
        <taxon>Bacteria</taxon>
        <taxon>Bacillati</taxon>
        <taxon>Cyanobacteriota</taxon>
        <taxon>Cyanophyceae</taxon>
        <taxon>Nostocales</taxon>
        <taxon>Cyanomargaritaceae</taxon>
        <taxon>Cyanomargarita</taxon>
    </lineage>
</organism>
<evidence type="ECO:0000313" key="4">
    <source>
        <dbReference type="Proteomes" id="UP000729701"/>
    </source>
</evidence>
<sequence>MAVGLEEQGSKFITTEPLKVTAHGGEQKVWDSVKSAFADRNCIGYWRYPIFSKLGEVRKEPDILVADREFGLVVIETKSVTIEQIVSIDGESWQLQNFETPEANPYQYAEHQLRALIAYTNKEPAISSRVMGRVIVALPLITQEQWQEKGFDKVPNCPRILFQEQLSKAALVECIQQTAPVVPGEDLEDKDWELLLSVVSGTPVLRKPPRAIATSGKTRSSIVHSLREKLYEIDLQQEHIGKEIPPGPQRIRGIAGSGKTVLLCQKAAHMHLKHPEWDIALVFFTRSLYDLMISSLDRWLRRFSAGELEYNPKTNMKLRVLHAWGAKEQAGLYSTICDFHGKRPRTVVDTKERLPNRGLAQLCKRLQEEVKIEPMFDAILIDEGQDLVTEDDLKFQDKQAIYWLAYQALRPVSEGKLEEKRLIWAYDEAQSLESLVVPKAKEVFGENFSNLLSKQPSYLGGIKRSEVMRRCYRTPGQILTAAHAIGMGLLRVEGMLSGISNKKDWNTIGYEVEGDFRRASKPITISRPAEYSPNPIAELWGNPLLEFEIYSSREEEFTALGQNIMHNIVHDGLNPSRDILVLVLGSNTEAIELEKEVAGFLIDQDIDVYIPTALNLNDLYPEWPNNDPDKFWHDGGVTVSRINRAKGHEADMVYVVGFDNVARNESDVNFRNQLFVALTRTRGWSVLSGVGSYPMYEEMRQVMNSGDCFTFTYKRPLKRDIGDREEV</sequence>
<name>A0A951QQT9_9CYAN</name>
<dbReference type="SUPFAM" id="SSF52540">
    <property type="entry name" value="P-loop containing nucleoside triphosphate hydrolases"/>
    <property type="match status" value="1"/>
</dbReference>
<dbReference type="GO" id="GO:0000725">
    <property type="term" value="P:recombinational repair"/>
    <property type="evidence" value="ECO:0007669"/>
    <property type="project" value="TreeGrafter"/>
</dbReference>
<dbReference type="GO" id="GO:0033202">
    <property type="term" value="C:DNA helicase complex"/>
    <property type="evidence" value="ECO:0007669"/>
    <property type="project" value="TreeGrafter"/>
</dbReference>
<dbReference type="AlphaFoldDB" id="A0A951QQT9"/>
<comment type="caution">
    <text evidence="3">The sequence shown here is derived from an EMBL/GenBank/DDBJ whole genome shotgun (WGS) entry which is preliminary data.</text>
</comment>
<evidence type="ECO:0000259" key="2">
    <source>
        <dbReference type="Pfam" id="PF13538"/>
    </source>
</evidence>
<evidence type="ECO:0000313" key="3">
    <source>
        <dbReference type="EMBL" id="MBW4670749.1"/>
    </source>
</evidence>
<dbReference type="InterPro" id="IPR027785">
    <property type="entry name" value="UvrD-like_helicase_C"/>
</dbReference>
<reference evidence="3" key="1">
    <citation type="submission" date="2021-05" db="EMBL/GenBank/DDBJ databases">
        <authorList>
            <person name="Pietrasiak N."/>
            <person name="Ward R."/>
            <person name="Stajich J.E."/>
            <person name="Kurbessoian T."/>
        </authorList>
    </citation>
    <scope>NUCLEOTIDE SEQUENCE</scope>
    <source>
        <strain evidence="3">GSE-NOS-MK-12-04C</strain>
    </source>
</reference>
<dbReference type="GO" id="GO:0005829">
    <property type="term" value="C:cytosol"/>
    <property type="evidence" value="ECO:0007669"/>
    <property type="project" value="TreeGrafter"/>
</dbReference>
<dbReference type="EMBL" id="JAHHGZ010000034">
    <property type="protein sequence ID" value="MBW4670749.1"/>
    <property type="molecule type" value="Genomic_DNA"/>
</dbReference>
<evidence type="ECO:0000259" key="1">
    <source>
        <dbReference type="Pfam" id="PF08378"/>
    </source>
</evidence>
<dbReference type="PANTHER" id="PTHR11070:SF2">
    <property type="entry name" value="ATP-DEPENDENT DNA HELICASE SRS2"/>
    <property type="match status" value="1"/>
</dbReference>
<dbReference type="GO" id="GO:0043138">
    <property type="term" value="F:3'-5' DNA helicase activity"/>
    <property type="evidence" value="ECO:0007669"/>
    <property type="project" value="TreeGrafter"/>
</dbReference>
<dbReference type="InterPro" id="IPR011528">
    <property type="entry name" value="NERD"/>
</dbReference>